<keyword evidence="2" id="KW-1185">Reference proteome</keyword>
<sequence length="92" mass="10384">MNVTQLTPRTAPQYHKSLGLTMVPLRGSRWRLVHPDGRVAAYLDELPANTDDPAADRYELSVMRRDRRGFTSLAKVRSLDEVAQVLRYSSAA</sequence>
<gene>
    <name evidence="1" type="ORF">M3D15_04075</name>
</gene>
<evidence type="ECO:0000313" key="2">
    <source>
        <dbReference type="Proteomes" id="UP001525379"/>
    </source>
</evidence>
<evidence type="ECO:0000313" key="1">
    <source>
        <dbReference type="EMBL" id="MCT2042512.1"/>
    </source>
</evidence>
<proteinExistence type="predicted"/>
<reference evidence="1 2" key="1">
    <citation type="submission" date="2022-04" db="EMBL/GenBank/DDBJ databases">
        <title>Human microbiome associated bacterial genomes.</title>
        <authorList>
            <person name="Sandstrom S."/>
            <person name="Salamzade R."/>
            <person name="Kalan L.R."/>
        </authorList>
    </citation>
    <scope>NUCLEOTIDE SEQUENCE [LARGE SCALE GENOMIC DNA]</scope>
    <source>
        <strain evidence="2">p3-SID1799</strain>
    </source>
</reference>
<name>A0ABT2HW12_9MICO</name>
<protein>
    <submittedName>
        <fullName evidence="1">Uncharacterized protein</fullName>
    </submittedName>
</protein>
<dbReference type="RefSeq" id="WP_066081359.1">
    <property type="nucleotide sequence ID" value="NZ_JAFDPW010000002.1"/>
</dbReference>
<dbReference type="Proteomes" id="UP001525379">
    <property type="component" value="Unassembled WGS sequence"/>
</dbReference>
<comment type="caution">
    <text evidence="1">The sequence shown here is derived from an EMBL/GenBank/DDBJ whole genome shotgun (WGS) entry which is preliminary data.</text>
</comment>
<dbReference type="EMBL" id="JALXSQ010000011">
    <property type="protein sequence ID" value="MCT2042512.1"/>
    <property type="molecule type" value="Genomic_DNA"/>
</dbReference>
<accession>A0ABT2HW12</accession>
<organism evidence="1 2">
    <name type="scientific">Pseudoclavibacter albus</name>
    <dbReference type="NCBI Taxonomy" id="272241"/>
    <lineage>
        <taxon>Bacteria</taxon>
        <taxon>Bacillati</taxon>
        <taxon>Actinomycetota</taxon>
        <taxon>Actinomycetes</taxon>
        <taxon>Micrococcales</taxon>
        <taxon>Microbacteriaceae</taxon>
        <taxon>Pseudoclavibacter</taxon>
    </lineage>
</organism>